<sequence>MTESFPRIVFMGTGDIALPSFSSLLGKGLVALVTQPDKPVGRKQVLTAPPIKSLALEHDIPVLQPERAREASFLAELRDLNPDIIVVMAYGQILSQALLDIPSVACINLHASLLPKYRGAACIQAAIDAGDSHSGITVMHVVKALDAGDIILKKDIAIGEQETGGELHDRLAELAPAALSEALAQLVDGSASRTPQNEEEVSYISKLMREHGEIDWSMSAEQLERRVRAYHPWPGTSTSFTDKKGRQRRLKIFPPVAVATQADQLDPGKVMLTDDGQLQVSCGAGSLTVTEVQPDGSRRMSAEDFLKGNALENGDQLG</sequence>
<evidence type="ECO:0000313" key="10">
    <source>
        <dbReference type="Proteomes" id="UP000634206"/>
    </source>
</evidence>
<dbReference type="Proteomes" id="UP000634206">
    <property type="component" value="Unassembled WGS sequence"/>
</dbReference>
<feature type="region of interest" description="Disordered" evidence="6">
    <location>
        <begin position="293"/>
        <end position="318"/>
    </location>
</feature>
<dbReference type="EMBL" id="JAENIG010000012">
    <property type="protein sequence ID" value="MBK1856358.1"/>
    <property type="molecule type" value="Genomic_DNA"/>
</dbReference>
<dbReference type="CDD" id="cd08646">
    <property type="entry name" value="FMT_core_Met-tRNA-FMT_N"/>
    <property type="match status" value="1"/>
</dbReference>
<evidence type="ECO:0000256" key="6">
    <source>
        <dbReference type="SAM" id="MobiDB-lite"/>
    </source>
</evidence>
<dbReference type="GO" id="GO:0005829">
    <property type="term" value="C:cytosol"/>
    <property type="evidence" value="ECO:0007669"/>
    <property type="project" value="TreeGrafter"/>
</dbReference>
<keyword evidence="3 5" id="KW-0808">Transferase</keyword>
<proteinExistence type="inferred from homology"/>
<name>A0AAE2SEF2_9BACT</name>
<keyword evidence="4 5" id="KW-0648">Protein biosynthesis</keyword>
<dbReference type="InterPro" id="IPR005793">
    <property type="entry name" value="Formyl_trans_C"/>
</dbReference>
<gene>
    <name evidence="5" type="primary">fmt</name>
    <name evidence="9" type="ORF">JIN83_15400</name>
</gene>
<dbReference type="AlphaFoldDB" id="A0AAE2SEF2"/>
<feature type="binding site" evidence="5">
    <location>
        <begin position="112"/>
        <end position="115"/>
    </location>
    <ligand>
        <name>(6S)-5,6,7,8-tetrahydrofolate</name>
        <dbReference type="ChEBI" id="CHEBI:57453"/>
    </ligand>
</feature>
<dbReference type="GO" id="GO:0004479">
    <property type="term" value="F:methionyl-tRNA formyltransferase activity"/>
    <property type="evidence" value="ECO:0007669"/>
    <property type="project" value="UniProtKB-UniRule"/>
</dbReference>
<evidence type="ECO:0000256" key="1">
    <source>
        <dbReference type="ARBA" id="ARBA00010699"/>
    </source>
</evidence>
<evidence type="ECO:0000256" key="2">
    <source>
        <dbReference type="ARBA" id="ARBA00012261"/>
    </source>
</evidence>
<dbReference type="InterPro" id="IPR044135">
    <property type="entry name" value="Met-tRNA-FMT_C"/>
</dbReference>
<dbReference type="InterPro" id="IPR041711">
    <property type="entry name" value="Met-tRNA-FMT_N"/>
</dbReference>
<dbReference type="CDD" id="cd08704">
    <property type="entry name" value="Met_tRNA_FMT_C"/>
    <property type="match status" value="1"/>
</dbReference>
<evidence type="ECO:0000259" key="7">
    <source>
        <dbReference type="Pfam" id="PF00551"/>
    </source>
</evidence>
<feature type="domain" description="Formyl transferase C-terminal" evidence="8">
    <location>
        <begin position="206"/>
        <end position="309"/>
    </location>
</feature>
<protein>
    <recommendedName>
        <fullName evidence="2 5">Methionyl-tRNA formyltransferase</fullName>
        <ecNumber evidence="2 5">2.1.2.9</ecNumber>
    </recommendedName>
</protein>
<dbReference type="InterPro" id="IPR005794">
    <property type="entry name" value="Fmt"/>
</dbReference>
<evidence type="ECO:0000256" key="5">
    <source>
        <dbReference type="HAMAP-Rule" id="MF_00182"/>
    </source>
</evidence>
<organism evidence="9 10">
    <name type="scientific">Oceaniferula flava</name>
    <dbReference type="NCBI Taxonomy" id="2800421"/>
    <lineage>
        <taxon>Bacteria</taxon>
        <taxon>Pseudomonadati</taxon>
        <taxon>Verrucomicrobiota</taxon>
        <taxon>Verrucomicrobiia</taxon>
        <taxon>Verrucomicrobiales</taxon>
        <taxon>Verrucomicrobiaceae</taxon>
        <taxon>Oceaniferula</taxon>
    </lineage>
</organism>
<evidence type="ECO:0000259" key="8">
    <source>
        <dbReference type="Pfam" id="PF02911"/>
    </source>
</evidence>
<dbReference type="SUPFAM" id="SSF53328">
    <property type="entry name" value="Formyltransferase"/>
    <property type="match status" value="1"/>
</dbReference>
<dbReference type="InterPro" id="IPR011034">
    <property type="entry name" value="Formyl_transferase-like_C_sf"/>
</dbReference>
<evidence type="ECO:0000256" key="4">
    <source>
        <dbReference type="ARBA" id="ARBA00022917"/>
    </source>
</evidence>
<dbReference type="RefSeq" id="WP_309490979.1">
    <property type="nucleotide sequence ID" value="NZ_JAENIG010000012.1"/>
</dbReference>
<evidence type="ECO:0000313" key="9">
    <source>
        <dbReference type="EMBL" id="MBK1856358.1"/>
    </source>
</evidence>
<dbReference type="SUPFAM" id="SSF50486">
    <property type="entry name" value="FMT C-terminal domain-like"/>
    <property type="match status" value="1"/>
</dbReference>
<evidence type="ECO:0000256" key="3">
    <source>
        <dbReference type="ARBA" id="ARBA00022679"/>
    </source>
</evidence>
<dbReference type="Pfam" id="PF02911">
    <property type="entry name" value="Formyl_trans_C"/>
    <property type="match status" value="1"/>
</dbReference>
<accession>A0AAE2SEF2</accession>
<dbReference type="PANTHER" id="PTHR11138:SF5">
    <property type="entry name" value="METHIONYL-TRNA FORMYLTRANSFERASE, MITOCHONDRIAL"/>
    <property type="match status" value="1"/>
</dbReference>
<feature type="domain" description="Formyl transferase N-terminal" evidence="7">
    <location>
        <begin position="29"/>
        <end position="183"/>
    </location>
</feature>
<comment type="function">
    <text evidence="5">Attaches a formyl group to the free amino group of methionyl-tRNA(fMet). The formyl group appears to play a dual role in the initiator identity of N-formylmethionyl-tRNA by promoting its recognition by IF2 and preventing the misappropriation of this tRNA by the elongation apparatus.</text>
</comment>
<reference evidence="9" key="1">
    <citation type="submission" date="2021-01" db="EMBL/GenBank/DDBJ databases">
        <title>Modified the classification status of verrucomicrobia.</title>
        <authorList>
            <person name="Feng X."/>
        </authorList>
    </citation>
    <scope>NUCLEOTIDE SEQUENCE</scope>
    <source>
        <strain evidence="9">5K15</strain>
    </source>
</reference>
<dbReference type="HAMAP" id="MF_00182">
    <property type="entry name" value="Formyl_trans"/>
    <property type="match status" value="1"/>
</dbReference>
<dbReference type="PANTHER" id="PTHR11138">
    <property type="entry name" value="METHIONYL-TRNA FORMYLTRANSFERASE"/>
    <property type="match status" value="1"/>
</dbReference>
<dbReference type="Pfam" id="PF00551">
    <property type="entry name" value="Formyl_trans_N"/>
    <property type="match status" value="1"/>
</dbReference>
<comment type="catalytic activity">
    <reaction evidence="5">
        <text>L-methionyl-tRNA(fMet) + (6R)-10-formyltetrahydrofolate = N-formyl-L-methionyl-tRNA(fMet) + (6S)-5,6,7,8-tetrahydrofolate + H(+)</text>
        <dbReference type="Rhea" id="RHEA:24380"/>
        <dbReference type="Rhea" id="RHEA-COMP:9952"/>
        <dbReference type="Rhea" id="RHEA-COMP:9953"/>
        <dbReference type="ChEBI" id="CHEBI:15378"/>
        <dbReference type="ChEBI" id="CHEBI:57453"/>
        <dbReference type="ChEBI" id="CHEBI:78530"/>
        <dbReference type="ChEBI" id="CHEBI:78844"/>
        <dbReference type="ChEBI" id="CHEBI:195366"/>
        <dbReference type="EC" id="2.1.2.9"/>
    </reaction>
</comment>
<dbReference type="InterPro" id="IPR002376">
    <property type="entry name" value="Formyl_transf_N"/>
</dbReference>
<dbReference type="NCBIfam" id="TIGR00460">
    <property type="entry name" value="fmt"/>
    <property type="match status" value="1"/>
</dbReference>
<dbReference type="InterPro" id="IPR036477">
    <property type="entry name" value="Formyl_transf_N_sf"/>
</dbReference>
<comment type="similarity">
    <text evidence="1 5">Belongs to the Fmt family.</text>
</comment>
<feature type="compositionally biased region" description="Basic and acidic residues" evidence="6">
    <location>
        <begin position="296"/>
        <end position="306"/>
    </location>
</feature>
<keyword evidence="10" id="KW-1185">Reference proteome</keyword>
<dbReference type="Gene3D" id="3.40.50.12230">
    <property type="match status" value="1"/>
</dbReference>
<comment type="caution">
    <text evidence="9">The sequence shown here is derived from an EMBL/GenBank/DDBJ whole genome shotgun (WGS) entry which is preliminary data.</text>
</comment>
<dbReference type="EC" id="2.1.2.9" evidence="2 5"/>